<dbReference type="Pfam" id="PF07751">
    <property type="entry name" value="Abi_2"/>
    <property type="match status" value="1"/>
</dbReference>
<accession>A0A7X2XHE0</accession>
<gene>
    <name evidence="1" type="ORF">GMD11_11010</name>
    <name evidence="2" type="ORF">GMD18_10680</name>
</gene>
<reference evidence="3 4" key="1">
    <citation type="journal article" date="2019" name="Nat. Med.">
        <title>A library of human gut bacterial isolates paired with longitudinal multiomics data enables mechanistic microbiome research.</title>
        <authorList>
            <person name="Poyet M."/>
            <person name="Groussin M."/>
            <person name="Gibbons S.M."/>
            <person name="Avila-Pacheco J."/>
            <person name="Jiang X."/>
            <person name="Kearney S.M."/>
            <person name="Perrotta A.R."/>
            <person name="Berdy B."/>
            <person name="Zhao S."/>
            <person name="Lieberman T.D."/>
            <person name="Swanson P.K."/>
            <person name="Smith M."/>
            <person name="Roesemann S."/>
            <person name="Alexander J.E."/>
            <person name="Rich S.A."/>
            <person name="Livny J."/>
            <person name="Vlamakis H."/>
            <person name="Clish C."/>
            <person name="Bullock K."/>
            <person name="Deik A."/>
            <person name="Scott J."/>
            <person name="Pierce K.A."/>
            <person name="Xavier R.J."/>
            <person name="Alm E.J."/>
        </authorList>
    </citation>
    <scope>NUCLEOTIDE SEQUENCE [LARGE SCALE GENOMIC DNA]</scope>
    <source>
        <strain evidence="1 4">BIOML-A13</strain>
        <strain evidence="2 3">BIOML-A3</strain>
    </source>
</reference>
<comment type="caution">
    <text evidence="1">The sequence shown here is derived from an EMBL/GenBank/DDBJ whole genome shotgun (WGS) entry which is preliminary data.</text>
</comment>
<evidence type="ECO:0000313" key="2">
    <source>
        <dbReference type="EMBL" id="MTU04852.1"/>
    </source>
</evidence>
<sequence length="333" mass="39304">MEYDKPFKTYREQIDILKNRYGLIIEDEDFAEAALKSLTYYDLVNGYKDCFMEKERFIEGMTIDFIYLFSLVDKGIQSILFKYSTIVENSFKTKLAYVLAENLGVHQDEYLNERCFYKSYNNKLFFSDFKRHCNDIYSGVKPIPQPTKHYMQKHNHIPPWILLKNVSFGNTINLIRLLQASEQQKLIQMLLPDAAIPYNNKVEFTISSLNIIREYRNKIAHNLKFITFKPTRNKLSPTITTKIVSKNLLRWKDINKNKVAVHDIYAYILALDLLLGDNYIRRCFCRELLGLFEATILLEEEVFRAIGMHYFKITGIPENIGVRLTNYMKEITK</sequence>
<dbReference type="InterPro" id="IPR011664">
    <property type="entry name" value="Abi_system_AbiD/AbiF-like"/>
</dbReference>
<dbReference type="RefSeq" id="WP_149877441.1">
    <property type="nucleotide sequence ID" value="NZ_DAJPFI010000001.1"/>
</dbReference>
<proteinExistence type="predicted"/>
<dbReference type="OrthoDB" id="5363652at2"/>
<dbReference type="Proteomes" id="UP000484547">
    <property type="component" value="Unassembled WGS sequence"/>
</dbReference>
<dbReference type="EMBL" id="WNBM01000011">
    <property type="protein sequence ID" value="MTT76779.1"/>
    <property type="molecule type" value="Genomic_DNA"/>
</dbReference>
<name>A0A7X2XHE0_9FIRM</name>
<evidence type="ECO:0000313" key="4">
    <source>
        <dbReference type="Proteomes" id="UP000484547"/>
    </source>
</evidence>
<protein>
    <submittedName>
        <fullName evidence="1">Abi family protein</fullName>
    </submittedName>
</protein>
<dbReference type="AlphaFoldDB" id="A0A7X2XHE0"/>
<dbReference type="Proteomes" id="UP000443070">
    <property type="component" value="Unassembled WGS sequence"/>
</dbReference>
<organism evidence="1 4">
    <name type="scientific">Phascolarctobacterium faecium</name>
    <dbReference type="NCBI Taxonomy" id="33025"/>
    <lineage>
        <taxon>Bacteria</taxon>
        <taxon>Bacillati</taxon>
        <taxon>Bacillota</taxon>
        <taxon>Negativicutes</taxon>
        <taxon>Acidaminococcales</taxon>
        <taxon>Acidaminococcaceae</taxon>
        <taxon>Phascolarctobacterium</taxon>
    </lineage>
</organism>
<evidence type="ECO:0000313" key="3">
    <source>
        <dbReference type="Proteomes" id="UP000443070"/>
    </source>
</evidence>
<evidence type="ECO:0000313" key="1">
    <source>
        <dbReference type="EMBL" id="MTT76779.1"/>
    </source>
</evidence>
<keyword evidence="3" id="KW-1185">Reference proteome</keyword>
<dbReference type="EMBL" id="WNBW01000012">
    <property type="protein sequence ID" value="MTU04852.1"/>
    <property type="molecule type" value="Genomic_DNA"/>
</dbReference>